<gene>
    <name evidence="3" type="primary">nagB</name>
    <name evidence="5" type="ORF">SAMN04487984_1224</name>
</gene>
<organism evidence="5 6">
    <name type="scientific">Aerococcus suis</name>
    <dbReference type="NCBI Taxonomy" id="371602"/>
    <lineage>
        <taxon>Bacteria</taxon>
        <taxon>Bacillati</taxon>
        <taxon>Bacillota</taxon>
        <taxon>Bacilli</taxon>
        <taxon>Lactobacillales</taxon>
        <taxon>Aerococcaceae</taxon>
        <taxon>Aerococcus</taxon>
    </lineage>
</organism>
<dbReference type="InterPro" id="IPR037171">
    <property type="entry name" value="NagB/RpiA_transferase-like"/>
</dbReference>
<dbReference type="EC" id="3.5.99.6" evidence="3"/>
<dbReference type="GO" id="GO:0005975">
    <property type="term" value="P:carbohydrate metabolic process"/>
    <property type="evidence" value="ECO:0007669"/>
    <property type="project" value="InterPro"/>
</dbReference>
<dbReference type="HAMAP" id="MF_01241">
    <property type="entry name" value="GlcN6P_deamin"/>
    <property type="match status" value="1"/>
</dbReference>
<reference evidence="6" key="1">
    <citation type="submission" date="2017-04" db="EMBL/GenBank/DDBJ databases">
        <authorList>
            <person name="Varghese N."/>
            <person name="Submissions S."/>
        </authorList>
    </citation>
    <scope>NUCLEOTIDE SEQUENCE [LARGE SCALE GENOMIC DNA]</scope>
    <source>
        <strain evidence="6">DSM 21500</strain>
    </source>
</reference>
<protein>
    <recommendedName>
        <fullName evidence="3">Glucosamine-6-phosphate deaminase</fullName>
        <ecNumber evidence="3">3.5.99.6</ecNumber>
    </recommendedName>
    <alternativeName>
        <fullName evidence="3">GlcN6P deaminase</fullName>
        <shortName evidence="3">GNPDA</shortName>
    </alternativeName>
    <alternativeName>
        <fullName evidence="3">Glucosamine-6-phosphate isomerase</fullName>
    </alternativeName>
</protein>
<evidence type="ECO:0000256" key="3">
    <source>
        <dbReference type="HAMAP-Rule" id="MF_01241"/>
    </source>
</evidence>
<feature type="active site" description="Proton acceptor; for enolization step" evidence="3">
    <location>
        <position position="62"/>
    </location>
</feature>
<dbReference type="GO" id="GO:0006043">
    <property type="term" value="P:glucosamine catabolic process"/>
    <property type="evidence" value="ECO:0007669"/>
    <property type="project" value="TreeGrafter"/>
</dbReference>
<comment type="caution">
    <text evidence="3">Lacks conserved residue(s) required for the propagation of feature annotation.</text>
</comment>
<dbReference type="GO" id="GO:0019262">
    <property type="term" value="P:N-acetylneuraminate catabolic process"/>
    <property type="evidence" value="ECO:0007669"/>
    <property type="project" value="UniProtKB-UniRule"/>
</dbReference>
<dbReference type="InterPro" id="IPR004547">
    <property type="entry name" value="Glucosamine6P_isomerase"/>
</dbReference>
<proteinExistence type="inferred from homology"/>
<dbReference type="RefSeq" id="WP_084099342.1">
    <property type="nucleotide sequence ID" value="NZ_FWXK01000007.1"/>
</dbReference>
<dbReference type="GO" id="GO:0042802">
    <property type="term" value="F:identical protein binding"/>
    <property type="evidence" value="ECO:0007669"/>
    <property type="project" value="TreeGrafter"/>
</dbReference>
<comment type="catalytic activity">
    <reaction evidence="3">
        <text>alpha-D-glucosamine 6-phosphate + H2O = beta-D-fructose 6-phosphate + NH4(+)</text>
        <dbReference type="Rhea" id="RHEA:12172"/>
        <dbReference type="ChEBI" id="CHEBI:15377"/>
        <dbReference type="ChEBI" id="CHEBI:28938"/>
        <dbReference type="ChEBI" id="CHEBI:57634"/>
        <dbReference type="ChEBI" id="CHEBI:75989"/>
        <dbReference type="EC" id="3.5.99.6"/>
    </reaction>
</comment>
<dbReference type="STRING" id="371602.SAMN04487984_1224"/>
<dbReference type="GO" id="GO:0005737">
    <property type="term" value="C:cytoplasm"/>
    <property type="evidence" value="ECO:0007669"/>
    <property type="project" value="TreeGrafter"/>
</dbReference>
<dbReference type="PANTHER" id="PTHR11280:SF5">
    <property type="entry name" value="GLUCOSAMINE-6-PHOSPHATE ISOMERASE"/>
    <property type="match status" value="1"/>
</dbReference>
<comment type="pathway">
    <text evidence="3">Amino-sugar metabolism; N-acetylneuraminate degradation; D-fructose 6-phosphate from N-acetylneuraminate: step 5/5.</text>
</comment>
<keyword evidence="6" id="KW-1185">Reference proteome</keyword>
<evidence type="ECO:0000256" key="2">
    <source>
        <dbReference type="ARBA" id="ARBA00023277"/>
    </source>
</evidence>
<dbReference type="OrthoDB" id="9791139at2"/>
<feature type="domain" description="Glucosamine/galactosamine-6-phosphate isomerase" evidence="4">
    <location>
        <begin position="16"/>
        <end position="220"/>
    </location>
</feature>
<evidence type="ECO:0000259" key="4">
    <source>
        <dbReference type="Pfam" id="PF01182"/>
    </source>
</evidence>
<comment type="function">
    <text evidence="3">Catalyzes the reversible isomerization-deamination of glucosamine 6-phosphate (GlcN6P) to form fructose 6-phosphate (Fru6P) and ammonium ion.</text>
</comment>
<dbReference type="EMBL" id="FWXK01000007">
    <property type="protein sequence ID" value="SMC45530.1"/>
    <property type="molecule type" value="Genomic_DNA"/>
</dbReference>
<feature type="active site" description="Proton acceptor; for ring-opening step" evidence="3">
    <location>
        <position position="130"/>
    </location>
</feature>
<dbReference type="SUPFAM" id="SSF100950">
    <property type="entry name" value="NagB/RpiA/CoA transferase-like"/>
    <property type="match status" value="1"/>
</dbReference>
<dbReference type="Proteomes" id="UP000243884">
    <property type="component" value="Unassembled WGS sequence"/>
</dbReference>
<accession>A0A1W1ZAR6</accession>
<dbReference type="Pfam" id="PF01182">
    <property type="entry name" value="Glucosamine_iso"/>
    <property type="match status" value="1"/>
</dbReference>
<dbReference type="AlphaFoldDB" id="A0A1W1ZAR6"/>
<dbReference type="CDD" id="cd01399">
    <property type="entry name" value="GlcN6P_deaminase"/>
    <property type="match status" value="1"/>
</dbReference>
<feature type="active site" description="For ring-opening step" evidence="3">
    <location>
        <position position="135"/>
    </location>
</feature>
<dbReference type="Gene3D" id="3.40.50.1360">
    <property type="match status" value="1"/>
</dbReference>
<evidence type="ECO:0000256" key="1">
    <source>
        <dbReference type="ARBA" id="ARBA00022801"/>
    </source>
</evidence>
<keyword evidence="2 3" id="KW-0119">Carbohydrate metabolism</keyword>
<feature type="active site" description="For ring-opening step" evidence="3">
    <location>
        <position position="128"/>
    </location>
</feature>
<sequence length="234" mass="25504">MDIKVFSNQVEASAFLVDQYKQLLADGAEVFGLATGGTPEEFYKQLGESDVDFSDKVSINLDEYYGLTPGHPKSYHYYMEDKLFHNKPFAQSFIPKGDTDDVEAELERYNGVLADHPIDVQLLGIGTNGHIGFNEPGSPIDGQTQFVDLTQATIEANTRFFENIDDVPTKAISMGLGSIMAAKKIILIAFGDNKADAIEKTVNGPVTTDVPASILQNHDDVTLVLDEAAAAKLK</sequence>
<comment type="similarity">
    <text evidence="3">Belongs to the glucosamine/galactosamine-6-phosphate isomerase family. NagB subfamily.</text>
</comment>
<keyword evidence="1 3" id="KW-0378">Hydrolase</keyword>
<dbReference type="GO" id="GO:0006046">
    <property type="term" value="P:N-acetylglucosamine catabolic process"/>
    <property type="evidence" value="ECO:0007669"/>
    <property type="project" value="TreeGrafter"/>
</dbReference>
<name>A0A1W1ZAR6_9LACT</name>
<evidence type="ECO:0000313" key="6">
    <source>
        <dbReference type="Proteomes" id="UP000243884"/>
    </source>
</evidence>
<dbReference type="PROSITE" id="PS01161">
    <property type="entry name" value="GLC_GALNAC_ISOMERASE"/>
    <property type="match status" value="1"/>
</dbReference>
<dbReference type="UniPathway" id="UPA00629">
    <property type="reaction ID" value="UER00684"/>
</dbReference>
<dbReference type="InterPro" id="IPR006148">
    <property type="entry name" value="Glc/Gal-6P_isomerase"/>
</dbReference>
<dbReference type="GO" id="GO:0004342">
    <property type="term" value="F:glucosamine-6-phosphate deaminase activity"/>
    <property type="evidence" value="ECO:0007669"/>
    <property type="project" value="UniProtKB-UniRule"/>
</dbReference>
<evidence type="ECO:0000313" key="5">
    <source>
        <dbReference type="EMBL" id="SMC45530.1"/>
    </source>
</evidence>
<dbReference type="InterPro" id="IPR018321">
    <property type="entry name" value="Glucosamine6P_isomerase_CS"/>
</dbReference>
<dbReference type="PANTHER" id="PTHR11280">
    <property type="entry name" value="GLUCOSAMINE-6-PHOSPHATE ISOMERASE"/>
    <property type="match status" value="1"/>
</dbReference>